<name>A0A6J5N0N5_9CAUD</name>
<keyword evidence="1" id="KW-0175">Coiled coil</keyword>
<dbReference type="EMBL" id="LR796563">
    <property type="protein sequence ID" value="CAB4151671.1"/>
    <property type="molecule type" value="Genomic_DNA"/>
</dbReference>
<proteinExistence type="predicted"/>
<protein>
    <submittedName>
        <fullName evidence="2">Uncharacterized protein</fullName>
    </submittedName>
</protein>
<feature type="coiled-coil region" evidence="1">
    <location>
        <begin position="15"/>
        <end position="49"/>
    </location>
</feature>
<sequence>MSKHDDDTCPHLVRASLLESENARLKAEVERLQNNCDYLDRELDREIEKTAMLCGQVERLRKAGDALVGVLKDEDYNTEPDEYCMEEVVAWNAAKEGKPSV</sequence>
<evidence type="ECO:0000313" key="2">
    <source>
        <dbReference type="EMBL" id="CAB4151671.1"/>
    </source>
</evidence>
<reference evidence="2" key="1">
    <citation type="submission" date="2020-04" db="EMBL/GenBank/DDBJ databases">
        <authorList>
            <person name="Chiriac C."/>
            <person name="Salcher M."/>
            <person name="Ghai R."/>
            <person name="Kavagutti S V."/>
        </authorList>
    </citation>
    <scope>NUCLEOTIDE SEQUENCE</scope>
</reference>
<organism evidence="2">
    <name type="scientific">uncultured Caudovirales phage</name>
    <dbReference type="NCBI Taxonomy" id="2100421"/>
    <lineage>
        <taxon>Viruses</taxon>
        <taxon>Duplodnaviria</taxon>
        <taxon>Heunggongvirae</taxon>
        <taxon>Uroviricota</taxon>
        <taxon>Caudoviricetes</taxon>
        <taxon>Peduoviridae</taxon>
        <taxon>Maltschvirus</taxon>
        <taxon>Maltschvirus maltsch</taxon>
    </lineage>
</organism>
<evidence type="ECO:0000256" key="1">
    <source>
        <dbReference type="SAM" id="Coils"/>
    </source>
</evidence>
<accession>A0A6J5N0N5</accession>
<gene>
    <name evidence="2" type="ORF">UFOVP583_29</name>
</gene>